<gene>
    <name evidence="1" type="ORF">Fcan01_01656</name>
</gene>
<evidence type="ECO:0000313" key="2">
    <source>
        <dbReference type="Proteomes" id="UP000198287"/>
    </source>
</evidence>
<sequence length="227" mass="26212">MQFRKLEMRLVKISLPKMVIFAITTVLFFSLPGNILSRPDYGFSTYCQPCISPCAKHPEKNYYFCNTYDWTWENKVWTWDYCSLSENSDHIGRNCSSACAYHGEGYQWCTSDEDWGYCSGPFCVSQATELPDYGYSTYCQSCITPCQQTKSQNYWCGTRKWKFDNKTWTWDYCSPNSGVDFQGSRCLGICKFRNGLKYQSCPTEKQGGKGYCTGKGNVLCDFLPKFD</sequence>
<dbReference type="Proteomes" id="UP000198287">
    <property type="component" value="Unassembled WGS sequence"/>
</dbReference>
<accession>A0A226F1V1</accession>
<dbReference type="PANTHER" id="PTHR34261">
    <property type="entry name" value="APC REGULATOR OF WNT-SIGNALING PATHWAY-RELATED"/>
    <property type="match status" value="1"/>
</dbReference>
<proteinExistence type="predicted"/>
<reference evidence="1 2" key="1">
    <citation type="submission" date="2015-12" db="EMBL/GenBank/DDBJ databases">
        <title>The genome of Folsomia candida.</title>
        <authorList>
            <person name="Faddeeva A."/>
            <person name="Derks M.F."/>
            <person name="Anvar Y."/>
            <person name="Smit S."/>
            <person name="Van Straalen N."/>
            <person name="Roelofs D."/>
        </authorList>
    </citation>
    <scope>NUCLEOTIDE SEQUENCE [LARGE SCALE GENOMIC DNA]</scope>
    <source>
        <strain evidence="1 2">VU population</strain>
        <tissue evidence="1">Whole body</tissue>
    </source>
</reference>
<dbReference type="InterPro" id="IPR053358">
    <property type="entry name" value="Diff-assoc_signaling"/>
</dbReference>
<comment type="caution">
    <text evidence="1">The sequence shown here is derived from an EMBL/GenBank/DDBJ whole genome shotgun (WGS) entry which is preliminary data.</text>
</comment>
<protein>
    <submittedName>
        <fullName evidence="1">Uncharacterized protein</fullName>
    </submittedName>
</protein>
<dbReference type="AlphaFoldDB" id="A0A226F1V1"/>
<dbReference type="EMBL" id="LNIX01000001">
    <property type="protein sequence ID" value="OXA63407.1"/>
    <property type="molecule type" value="Genomic_DNA"/>
</dbReference>
<dbReference type="PANTHER" id="PTHR34261:SF1">
    <property type="entry name" value="TUBULIN POLYMERIZATION-PROMOTING PROTEIN"/>
    <property type="match status" value="1"/>
</dbReference>
<organism evidence="1 2">
    <name type="scientific">Folsomia candida</name>
    <name type="common">Springtail</name>
    <dbReference type="NCBI Taxonomy" id="158441"/>
    <lineage>
        <taxon>Eukaryota</taxon>
        <taxon>Metazoa</taxon>
        <taxon>Ecdysozoa</taxon>
        <taxon>Arthropoda</taxon>
        <taxon>Hexapoda</taxon>
        <taxon>Collembola</taxon>
        <taxon>Entomobryomorpha</taxon>
        <taxon>Isotomoidea</taxon>
        <taxon>Isotomidae</taxon>
        <taxon>Proisotominae</taxon>
        <taxon>Folsomia</taxon>
    </lineage>
</organism>
<name>A0A226F1V1_FOLCA</name>
<evidence type="ECO:0000313" key="1">
    <source>
        <dbReference type="EMBL" id="OXA63407.1"/>
    </source>
</evidence>
<keyword evidence="2" id="KW-1185">Reference proteome</keyword>